<dbReference type="InterPro" id="IPR036388">
    <property type="entry name" value="WH-like_DNA-bd_sf"/>
</dbReference>
<keyword evidence="3" id="KW-1185">Reference proteome</keyword>
<dbReference type="SUPFAM" id="SSF46785">
    <property type="entry name" value="Winged helix' DNA-binding domain"/>
    <property type="match status" value="1"/>
</dbReference>
<feature type="domain" description="Transcriptional regulator HTH-type FeoC" evidence="1">
    <location>
        <begin position="2"/>
        <end position="53"/>
    </location>
</feature>
<dbReference type="EMBL" id="AJYW02000003">
    <property type="protein sequence ID" value="OEE81085.1"/>
    <property type="molecule type" value="Genomic_DNA"/>
</dbReference>
<comment type="caution">
    <text evidence="2">The sequence shown here is derived from an EMBL/GenBank/DDBJ whole genome shotgun (WGS) entry which is preliminary data.</text>
</comment>
<gene>
    <name evidence="2" type="ORF">A130_01260</name>
</gene>
<dbReference type="Proteomes" id="UP000094165">
    <property type="component" value="Unassembled WGS sequence"/>
</dbReference>
<dbReference type="InterPro" id="IPR036390">
    <property type="entry name" value="WH_DNA-bd_sf"/>
</dbReference>
<dbReference type="Gene3D" id="1.10.10.10">
    <property type="entry name" value="Winged helix-like DNA-binding domain superfamily/Winged helix DNA-binding domain"/>
    <property type="match status" value="1"/>
</dbReference>
<evidence type="ECO:0000313" key="3">
    <source>
        <dbReference type="Proteomes" id="UP000094165"/>
    </source>
</evidence>
<dbReference type="AlphaFoldDB" id="A0A1E5DBB1"/>
<sequence>MILSDLKNYITENGSASRNELAKKFTLSEDGVDAMLSVWVKKGQISRLIDTNKAKKVTRVRYSTIKSDELSLTVTM</sequence>
<evidence type="ECO:0000259" key="1">
    <source>
        <dbReference type="Pfam" id="PF09012"/>
    </source>
</evidence>
<reference evidence="2 3" key="1">
    <citation type="journal article" date="2012" name="Science">
        <title>Ecological populations of bacteria act as socially cohesive units of antibiotic production and resistance.</title>
        <authorList>
            <person name="Cordero O.X."/>
            <person name="Wildschutte H."/>
            <person name="Kirkup B."/>
            <person name="Proehl S."/>
            <person name="Ngo L."/>
            <person name="Hussain F."/>
            <person name="Le Roux F."/>
            <person name="Mincer T."/>
            <person name="Polz M.F."/>
        </authorList>
    </citation>
    <scope>NUCLEOTIDE SEQUENCE [LARGE SCALE GENOMIC DNA]</scope>
    <source>
        <strain evidence="2 3">FF-238</strain>
    </source>
</reference>
<protein>
    <submittedName>
        <fullName evidence="2">Iron transporter FeoC</fullName>
    </submittedName>
</protein>
<name>A0A1E5DBB1_9VIBR</name>
<dbReference type="Pfam" id="PF09012">
    <property type="entry name" value="FeoC"/>
    <property type="match status" value="1"/>
</dbReference>
<organism evidence="2 3">
    <name type="scientific">Vibrio genomosp. F6 str. FF-238</name>
    <dbReference type="NCBI Taxonomy" id="1191298"/>
    <lineage>
        <taxon>Bacteria</taxon>
        <taxon>Pseudomonadati</taxon>
        <taxon>Pseudomonadota</taxon>
        <taxon>Gammaproteobacteria</taxon>
        <taxon>Vibrionales</taxon>
        <taxon>Vibrionaceae</taxon>
        <taxon>Vibrio</taxon>
    </lineage>
</organism>
<evidence type="ECO:0000313" key="2">
    <source>
        <dbReference type="EMBL" id="OEE81085.1"/>
    </source>
</evidence>
<dbReference type="InterPro" id="IPR015102">
    <property type="entry name" value="Tscrpt_reg_HTH_FeoC"/>
</dbReference>
<accession>A0A1E5DBB1</accession>
<dbReference type="RefSeq" id="WP_017051335.1">
    <property type="nucleotide sequence ID" value="NZ_AJYW02000003.1"/>
</dbReference>
<proteinExistence type="predicted"/>